<evidence type="ECO:0000259" key="7">
    <source>
        <dbReference type="SMART" id="SM01217"/>
    </source>
</evidence>
<dbReference type="InterPro" id="IPR002772">
    <property type="entry name" value="Glyco_hydro_3_C"/>
</dbReference>
<feature type="region of interest" description="Disordered" evidence="5">
    <location>
        <begin position="961"/>
        <end position="981"/>
    </location>
</feature>
<keyword evidence="9" id="KW-1185">Reference proteome</keyword>
<evidence type="ECO:0000256" key="4">
    <source>
        <dbReference type="RuleBase" id="RU361161"/>
    </source>
</evidence>
<dbReference type="Gene3D" id="2.60.40.10">
    <property type="entry name" value="Immunoglobulins"/>
    <property type="match status" value="1"/>
</dbReference>
<dbReference type="SUPFAM" id="SSF52279">
    <property type="entry name" value="Beta-D-glucan exohydrolase, C-terminal domain"/>
    <property type="match status" value="1"/>
</dbReference>
<dbReference type="RefSeq" id="WP_120204644.1">
    <property type="nucleotide sequence ID" value="NZ_CP032514.1"/>
</dbReference>
<sequence length="981" mass="104901">MLSINWNDVWNVVASLRPQLIAIGVVLLLAVVVTVAVRRRDSPLRKLVRSTTWVAAALAVAVAVTSMMYGGLRTILDLSSGAGTLSEETRATVEELGNTISDEGMVLLKNTDGALPLEEGSALNVLGWASTNPIYGGTGSGSLSPDNPTTTLLDGLHNAGFTTNEELTSLYTDYRAERPEVGMFEADWTLPEPTSQAYTSDVVTGLEEFSDTSVVTIARSGGEGFDLPQDVNAEVADNPAFSYTDNAEDTPDFADGQGYLELTAPERDLIELAKTSSQTTVVVINSANAMELGDLEADPDIDAIIWAVPGGQVGFNALGRILDGEVNPSARTPDTFVTDIKSSPAANNFGDFTYTNMEGYGQTSPFTDTTTYPGFVSYVEGIYVGYRWYETAAAEGVIDYDKEVVYPFGYGLSYTTFRQEMGEVTYADGTVSFDVTVTNTGDVAGKDVVEAYYTAPYTDGGIEKSAVDLADYAKTGLLEPGASETVSISFDDDDMASYDSQDAKAYVLEAGDYTVSIRSDSHTVIDSAEVTVPSTITYTGETTHDGDVVAATNQFDDAAGDVTYLSRADSFANYEEATAAPSSLEMSQAHQESFVANDTYDASQEDDADAEMPTTGADNGLVLGDMHGLDYDDPQWEQLLDQLSVAEMNDLIAHGGYGSVAVDSVGKVRVSDVDGPASLNNNFTGVGSIGLAAAVSVAATWNKEIAHDFGTAIGTMAHDMDVAGWYAPATNTHRYAYAGRNFEYFSEDPVLAGNQVAQEIQGAKELGVYAFIKHFAFNDQETNRTNMLVTWSQEQALREIYLRSFEIGVKEGGAGAVMTAFNYIGTTYAGASPALQQAVLRDEWGFRGMTLTDYFAGYGYQNADQLVRNGGDMMLATTDIGVNFVQDTSAAGVQAMRTASHNILYTVASSWVYEDGQPEAQRAPWEYTTWAVLGVLGVVLLSLEALAVRRFLARRRQAAAQAADGAPAQPSESSGLPGSPE</sequence>
<dbReference type="InterPro" id="IPR036962">
    <property type="entry name" value="Glyco_hydro_3_N_sf"/>
</dbReference>
<dbReference type="Pfam" id="PF01915">
    <property type="entry name" value="Glyco_hydro_3_C"/>
    <property type="match status" value="1"/>
</dbReference>
<feature type="domain" description="Fibronectin type III-like" evidence="7">
    <location>
        <begin position="447"/>
        <end position="521"/>
    </location>
</feature>
<dbReference type="PROSITE" id="PS00775">
    <property type="entry name" value="GLYCOSYL_HYDROL_F3"/>
    <property type="match status" value="1"/>
</dbReference>
<dbReference type="Pfam" id="PF00933">
    <property type="entry name" value="Glyco_hydro_3"/>
    <property type="match status" value="1"/>
</dbReference>
<evidence type="ECO:0000313" key="9">
    <source>
        <dbReference type="Proteomes" id="UP000273001"/>
    </source>
</evidence>
<dbReference type="InterPro" id="IPR026891">
    <property type="entry name" value="Fn3-like"/>
</dbReference>
<keyword evidence="6" id="KW-1133">Transmembrane helix</keyword>
<keyword evidence="2 4" id="KW-0378">Hydrolase</keyword>
<dbReference type="PRINTS" id="PR00133">
    <property type="entry name" value="GLHYDRLASE3"/>
</dbReference>
<feature type="transmembrane region" description="Helical" evidence="6">
    <location>
        <begin position="927"/>
        <end position="948"/>
    </location>
</feature>
<name>A0ABM6Z3N4_9ACTO</name>
<keyword evidence="6" id="KW-0472">Membrane</keyword>
<comment type="similarity">
    <text evidence="1 4">Belongs to the glycosyl hydrolase 3 family.</text>
</comment>
<dbReference type="InterPro" id="IPR019800">
    <property type="entry name" value="Glyco_hydro_3_AS"/>
</dbReference>
<dbReference type="Gene3D" id="3.20.20.300">
    <property type="entry name" value="Glycoside hydrolase, family 3, N-terminal domain"/>
    <property type="match status" value="1"/>
</dbReference>
<dbReference type="Pfam" id="PF14310">
    <property type="entry name" value="Fn3-like"/>
    <property type="match status" value="1"/>
</dbReference>
<feature type="transmembrane region" description="Helical" evidence="6">
    <location>
        <begin position="20"/>
        <end position="38"/>
    </location>
</feature>
<evidence type="ECO:0000256" key="5">
    <source>
        <dbReference type="SAM" id="MobiDB-lite"/>
    </source>
</evidence>
<dbReference type="SMART" id="SM01217">
    <property type="entry name" value="Fn3_like"/>
    <property type="match status" value="1"/>
</dbReference>
<dbReference type="SUPFAM" id="SSF51445">
    <property type="entry name" value="(Trans)glycosidases"/>
    <property type="match status" value="1"/>
</dbReference>
<dbReference type="EMBL" id="CP032514">
    <property type="protein sequence ID" value="AYD89963.1"/>
    <property type="molecule type" value="Genomic_DNA"/>
</dbReference>
<evidence type="ECO:0000313" key="8">
    <source>
        <dbReference type="EMBL" id="AYD89963.1"/>
    </source>
</evidence>
<evidence type="ECO:0000256" key="2">
    <source>
        <dbReference type="ARBA" id="ARBA00022801"/>
    </source>
</evidence>
<keyword evidence="3" id="KW-0119">Carbohydrate metabolism</keyword>
<evidence type="ECO:0000256" key="3">
    <source>
        <dbReference type="ARBA" id="ARBA00023277"/>
    </source>
</evidence>
<dbReference type="PANTHER" id="PTHR42715">
    <property type="entry name" value="BETA-GLUCOSIDASE"/>
    <property type="match status" value="1"/>
</dbReference>
<dbReference type="Proteomes" id="UP000273001">
    <property type="component" value="Chromosome"/>
</dbReference>
<dbReference type="InterPro" id="IPR001764">
    <property type="entry name" value="Glyco_hydro_3_N"/>
</dbReference>
<dbReference type="InterPro" id="IPR036881">
    <property type="entry name" value="Glyco_hydro_3_C_sf"/>
</dbReference>
<dbReference type="Gene3D" id="3.40.50.1700">
    <property type="entry name" value="Glycoside hydrolase family 3 C-terminal domain"/>
    <property type="match status" value="1"/>
</dbReference>
<dbReference type="InterPro" id="IPR050288">
    <property type="entry name" value="Cellulose_deg_GH3"/>
</dbReference>
<dbReference type="InterPro" id="IPR013783">
    <property type="entry name" value="Ig-like_fold"/>
</dbReference>
<dbReference type="PANTHER" id="PTHR42715:SF10">
    <property type="entry name" value="BETA-GLUCOSIDASE"/>
    <property type="match status" value="1"/>
</dbReference>
<proteinExistence type="inferred from homology"/>
<gene>
    <name evidence="8" type="ORF">D5R93_07885</name>
</gene>
<feature type="transmembrane region" description="Helical" evidence="6">
    <location>
        <begin position="50"/>
        <end position="72"/>
    </location>
</feature>
<keyword evidence="4" id="KW-0326">Glycosidase</keyword>
<accession>A0ABM6Z3N4</accession>
<protein>
    <submittedName>
        <fullName evidence="8">Beta-glucosidase</fullName>
    </submittedName>
</protein>
<reference evidence="8 9" key="1">
    <citation type="submission" date="2018-09" db="EMBL/GenBank/DDBJ databases">
        <authorList>
            <person name="Li J."/>
        </authorList>
    </citation>
    <scope>NUCLEOTIDE SEQUENCE [LARGE SCALE GENOMIC DNA]</scope>
    <source>
        <strain evidence="8 9">2129</strain>
    </source>
</reference>
<evidence type="ECO:0000256" key="6">
    <source>
        <dbReference type="SAM" id="Phobius"/>
    </source>
</evidence>
<organism evidence="8 9">
    <name type="scientific">Actinomyces lilanjuaniae</name>
    <dbReference type="NCBI Taxonomy" id="2321394"/>
    <lineage>
        <taxon>Bacteria</taxon>
        <taxon>Bacillati</taxon>
        <taxon>Actinomycetota</taxon>
        <taxon>Actinomycetes</taxon>
        <taxon>Actinomycetales</taxon>
        <taxon>Actinomycetaceae</taxon>
        <taxon>Actinomyces</taxon>
    </lineage>
</organism>
<dbReference type="InterPro" id="IPR017853">
    <property type="entry name" value="GH"/>
</dbReference>
<keyword evidence="6" id="KW-0812">Transmembrane</keyword>
<evidence type="ECO:0000256" key="1">
    <source>
        <dbReference type="ARBA" id="ARBA00005336"/>
    </source>
</evidence>